<dbReference type="Pfam" id="PF00534">
    <property type="entry name" value="Glycos_transf_1"/>
    <property type="match status" value="1"/>
</dbReference>
<evidence type="ECO:0000313" key="3">
    <source>
        <dbReference type="Proteomes" id="UP000002495"/>
    </source>
</evidence>
<dbReference type="Gene3D" id="3.40.50.2000">
    <property type="entry name" value="Glycogen Phosphorylase B"/>
    <property type="match status" value="1"/>
</dbReference>
<protein>
    <recommendedName>
        <fullName evidence="1">Glycosyl transferase family 1 domain-containing protein</fullName>
    </recommendedName>
</protein>
<evidence type="ECO:0000259" key="1">
    <source>
        <dbReference type="Pfam" id="PF00534"/>
    </source>
</evidence>
<gene>
    <name evidence="2" type="ordered locus">HH_0080</name>
</gene>
<dbReference type="AlphaFoldDB" id="Q7VK12"/>
<dbReference type="RefSeq" id="WP_011114923.1">
    <property type="nucleotide sequence ID" value="NC_004917.1"/>
</dbReference>
<dbReference type="InterPro" id="IPR001296">
    <property type="entry name" value="Glyco_trans_1"/>
</dbReference>
<feature type="domain" description="Glycosyl transferase family 1" evidence="1">
    <location>
        <begin position="168"/>
        <end position="271"/>
    </location>
</feature>
<organism evidence="2 3">
    <name type="scientific">Helicobacter hepaticus (strain ATCC 51449 / 3B1)</name>
    <dbReference type="NCBI Taxonomy" id="235279"/>
    <lineage>
        <taxon>Bacteria</taxon>
        <taxon>Pseudomonadati</taxon>
        <taxon>Campylobacterota</taxon>
        <taxon>Epsilonproteobacteria</taxon>
        <taxon>Campylobacterales</taxon>
        <taxon>Helicobacteraceae</taxon>
        <taxon>Helicobacter</taxon>
    </lineage>
</organism>
<dbReference type="GO" id="GO:0016757">
    <property type="term" value="F:glycosyltransferase activity"/>
    <property type="evidence" value="ECO:0007669"/>
    <property type="project" value="InterPro"/>
</dbReference>
<dbReference type="SUPFAM" id="SSF53756">
    <property type="entry name" value="UDP-Glycosyltransferase/glycogen phosphorylase"/>
    <property type="match status" value="1"/>
</dbReference>
<name>Q7VK12_HELHP</name>
<dbReference type="STRING" id="235279.HH_0080"/>
<dbReference type="KEGG" id="hhe:HH_0080"/>
<keyword evidence="3" id="KW-1185">Reference proteome</keyword>
<dbReference type="HOGENOM" id="CLU_717229_0_0_7"/>
<dbReference type="EMBL" id="AE017125">
    <property type="protein sequence ID" value="AAP76677.1"/>
    <property type="molecule type" value="Genomic_DNA"/>
</dbReference>
<evidence type="ECO:0000313" key="2">
    <source>
        <dbReference type="EMBL" id="AAP76677.1"/>
    </source>
</evidence>
<dbReference type="OrthoDB" id="6400003at2"/>
<dbReference type="Proteomes" id="UP000002495">
    <property type="component" value="Chromosome"/>
</dbReference>
<sequence length="385" mass="44938">MRNIYVFYPTQVIGGAELLFVRLLNFISQHYPQIRVGYINFTESCINEFLSEGVEKIAVDKSITLPENSTIIAPPFCLYKFPKIKTKNLFFLFWVLHMEEMNDTMCYLSRTTRKNVIDKVQTMITHNALICMDEVTRIATKEFCSYEVNEKIIMPVVLEDYPCSFTKESLIDEECINLAWVGRLSRDKIYALINLMDNLEKLKIEKKIKLHIIGEGDSKHLIGEYKNFEIIYLGTLSPKDLPLYLQNNVDICFAMGTSMLEAEKCGVPAVMVFFTMEKSSSDCFLWTFKLRNYVLGYEMNLGLIPEKELMSLEQILNDFLANMSHRSKEAREHFESFLIEKHIDKFLQCVNETSYSKKILSKEKSRIKAERIKLKLFKKLRKVLT</sequence>
<reference evidence="2 3" key="1">
    <citation type="journal article" date="2003" name="Proc. Natl. Acad. Sci. U.S.A.">
        <title>The complete genome sequence of the carcinogenic bacterium Helicobacter hepaticus.</title>
        <authorList>
            <person name="Suerbaum S."/>
            <person name="Josenhans C."/>
            <person name="Sterzenbach T."/>
            <person name="Drescher B."/>
            <person name="Brandt P."/>
            <person name="Bell M."/>
            <person name="Droege M."/>
            <person name="Fartmann B."/>
            <person name="Fischer H.-P."/>
            <person name="Ge Z."/>
            <person name="Hoerster A."/>
            <person name="Holland R."/>
            <person name="Klein K."/>
            <person name="Koenig J."/>
            <person name="Macko L."/>
            <person name="Mendz G.L."/>
            <person name="Nyakatura G."/>
            <person name="Schauer D.B."/>
            <person name="Shen Z."/>
            <person name="Weber J."/>
            <person name="Frosch M."/>
            <person name="Fox J.G."/>
        </authorList>
    </citation>
    <scope>NUCLEOTIDE SEQUENCE [LARGE SCALE GENOMIC DNA]</scope>
    <source>
        <strain evidence="3">ATCC 51449 / 3B1</strain>
    </source>
</reference>
<accession>Q7VK12</accession>
<dbReference type="eggNOG" id="ENOG5032VER">
    <property type="taxonomic scope" value="Bacteria"/>
</dbReference>
<proteinExistence type="predicted"/>